<evidence type="ECO:0000259" key="9">
    <source>
        <dbReference type="Pfam" id="PF21088"/>
    </source>
</evidence>
<evidence type="ECO:0000256" key="1">
    <source>
        <dbReference type="ARBA" id="ARBA00004651"/>
    </source>
</evidence>
<evidence type="ECO:0000256" key="3">
    <source>
        <dbReference type="ARBA" id="ARBA00022475"/>
    </source>
</evidence>
<comment type="caution">
    <text evidence="10">The sequence shown here is derived from an EMBL/GenBank/DDBJ whole genome shotgun (WGS) entry which is preliminary data.</text>
</comment>
<feature type="transmembrane region" description="Helical" evidence="7">
    <location>
        <begin position="12"/>
        <end position="30"/>
    </location>
</feature>
<dbReference type="Pfam" id="PF21088">
    <property type="entry name" value="MS_channel_1st"/>
    <property type="match status" value="1"/>
</dbReference>
<evidence type="ECO:0000256" key="7">
    <source>
        <dbReference type="SAM" id="Phobius"/>
    </source>
</evidence>
<dbReference type="InterPro" id="IPR006685">
    <property type="entry name" value="MscS_channel_2nd"/>
</dbReference>
<name>A0A2H0MZ49_9BACT</name>
<comment type="subcellular location">
    <subcellularLocation>
        <location evidence="1">Cell membrane</location>
        <topology evidence="1">Multi-pass membrane protein</topology>
    </subcellularLocation>
</comment>
<gene>
    <name evidence="10" type="ORF">COV62_02685</name>
</gene>
<dbReference type="Proteomes" id="UP000231139">
    <property type="component" value="Unassembled WGS sequence"/>
</dbReference>
<keyword evidence="3" id="KW-1003">Cell membrane</keyword>
<dbReference type="InterPro" id="IPR045276">
    <property type="entry name" value="YbiO_bact"/>
</dbReference>
<evidence type="ECO:0000256" key="6">
    <source>
        <dbReference type="ARBA" id="ARBA00023136"/>
    </source>
</evidence>
<dbReference type="GO" id="GO:0005886">
    <property type="term" value="C:plasma membrane"/>
    <property type="evidence" value="ECO:0007669"/>
    <property type="project" value="UniProtKB-SubCell"/>
</dbReference>
<dbReference type="EMBL" id="PCWK01000061">
    <property type="protein sequence ID" value="PIR01943.1"/>
    <property type="molecule type" value="Genomic_DNA"/>
</dbReference>
<dbReference type="Pfam" id="PF00924">
    <property type="entry name" value="MS_channel_2nd"/>
    <property type="match status" value="1"/>
</dbReference>
<evidence type="ECO:0000256" key="5">
    <source>
        <dbReference type="ARBA" id="ARBA00022989"/>
    </source>
</evidence>
<evidence type="ECO:0000256" key="2">
    <source>
        <dbReference type="ARBA" id="ARBA00008017"/>
    </source>
</evidence>
<protein>
    <submittedName>
        <fullName evidence="10">Small-conductance mechanosensitive channel</fullName>
    </submittedName>
</protein>
<evidence type="ECO:0000313" key="10">
    <source>
        <dbReference type="EMBL" id="PIR01943.1"/>
    </source>
</evidence>
<keyword evidence="6 7" id="KW-0472">Membrane</keyword>
<evidence type="ECO:0000313" key="11">
    <source>
        <dbReference type="Proteomes" id="UP000231139"/>
    </source>
</evidence>
<dbReference type="AlphaFoldDB" id="A0A2H0MZ49"/>
<feature type="domain" description="Mechanosensitive ion channel MscS" evidence="8">
    <location>
        <begin position="112"/>
        <end position="177"/>
    </location>
</feature>
<keyword evidence="5 7" id="KW-1133">Transmembrane helix</keyword>
<feature type="transmembrane region" description="Helical" evidence="7">
    <location>
        <begin position="90"/>
        <end position="109"/>
    </location>
</feature>
<evidence type="ECO:0000256" key="4">
    <source>
        <dbReference type="ARBA" id="ARBA00022692"/>
    </source>
</evidence>
<dbReference type="GO" id="GO:0008381">
    <property type="term" value="F:mechanosensitive monoatomic ion channel activity"/>
    <property type="evidence" value="ECO:0007669"/>
    <property type="project" value="InterPro"/>
</dbReference>
<dbReference type="InterPro" id="IPR010920">
    <property type="entry name" value="LSM_dom_sf"/>
</dbReference>
<dbReference type="InterPro" id="IPR011014">
    <property type="entry name" value="MscS_channel_TM-2"/>
</dbReference>
<sequence>MLWQEEINIAQWGAPFLKILVILVAALVIAKIGKGFITKIVKTFIQKGIKKETKISKERMATLTGVFNSFFNWIVWIIAILTILPELGINIAPLLASIGVAGLALSIGARSLIQDYLSGICILLEDQYRIGEKIEIEGKIGEVKDLNLRRTLLLDPKEKKLYFIPNGIIKTVANFSRLSEKL</sequence>
<accession>A0A2H0MZ49</accession>
<proteinExistence type="inferred from homology"/>
<comment type="similarity">
    <text evidence="2">Belongs to the MscS (TC 1.A.23) family.</text>
</comment>
<evidence type="ECO:0000259" key="8">
    <source>
        <dbReference type="Pfam" id="PF00924"/>
    </source>
</evidence>
<organism evidence="10 11">
    <name type="scientific">Candidatus Nealsonbacteria bacterium CG11_big_fil_rev_8_21_14_0_20_35_11</name>
    <dbReference type="NCBI Taxonomy" id="1974713"/>
    <lineage>
        <taxon>Bacteria</taxon>
        <taxon>Candidatus Nealsoniibacteriota</taxon>
    </lineage>
</organism>
<dbReference type="InterPro" id="IPR023408">
    <property type="entry name" value="MscS_beta-dom_sf"/>
</dbReference>
<reference evidence="10 11" key="1">
    <citation type="submission" date="2017-09" db="EMBL/GenBank/DDBJ databases">
        <title>Depth-based differentiation of microbial function through sediment-hosted aquifers and enrichment of novel symbionts in the deep terrestrial subsurface.</title>
        <authorList>
            <person name="Probst A.J."/>
            <person name="Ladd B."/>
            <person name="Jarett J.K."/>
            <person name="Geller-Mcgrath D.E."/>
            <person name="Sieber C.M."/>
            <person name="Emerson J.B."/>
            <person name="Anantharaman K."/>
            <person name="Thomas B.C."/>
            <person name="Malmstrom R."/>
            <person name="Stieglmeier M."/>
            <person name="Klingl A."/>
            <person name="Woyke T."/>
            <person name="Ryan C.M."/>
            <person name="Banfield J.F."/>
        </authorList>
    </citation>
    <scope>NUCLEOTIDE SEQUENCE [LARGE SCALE GENOMIC DNA]</scope>
    <source>
        <strain evidence="10">CG11_big_fil_rev_8_21_14_0_20_35_11</strain>
    </source>
</reference>
<dbReference type="PANTHER" id="PTHR30460">
    <property type="entry name" value="MODERATE CONDUCTANCE MECHANOSENSITIVE CHANNEL YBIO"/>
    <property type="match status" value="1"/>
</dbReference>
<dbReference type="SUPFAM" id="SSF82861">
    <property type="entry name" value="Mechanosensitive channel protein MscS (YggB), transmembrane region"/>
    <property type="match status" value="1"/>
</dbReference>
<dbReference type="PANTHER" id="PTHR30460:SF0">
    <property type="entry name" value="MODERATE CONDUCTANCE MECHANOSENSITIVE CHANNEL YBIO"/>
    <property type="match status" value="1"/>
</dbReference>
<keyword evidence="4 7" id="KW-0812">Transmembrane</keyword>
<dbReference type="Gene3D" id="1.10.287.1260">
    <property type="match status" value="1"/>
</dbReference>
<feature type="transmembrane region" description="Helical" evidence="7">
    <location>
        <begin position="60"/>
        <end position="84"/>
    </location>
</feature>
<feature type="domain" description="Mechanosensitive ion channel transmembrane helices 2/3" evidence="9">
    <location>
        <begin position="74"/>
        <end position="109"/>
    </location>
</feature>
<dbReference type="Gene3D" id="2.30.30.60">
    <property type="match status" value="1"/>
</dbReference>
<dbReference type="SUPFAM" id="SSF50182">
    <property type="entry name" value="Sm-like ribonucleoproteins"/>
    <property type="match status" value="1"/>
</dbReference>
<dbReference type="InterPro" id="IPR049142">
    <property type="entry name" value="MS_channel_1st"/>
</dbReference>